<dbReference type="EMBL" id="JAIWYP010000007">
    <property type="protein sequence ID" value="KAH3799090.1"/>
    <property type="molecule type" value="Genomic_DNA"/>
</dbReference>
<reference evidence="6" key="1">
    <citation type="journal article" date="2019" name="bioRxiv">
        <title>The Genome of the Zebra Mussel, Dreissena polymorpha: A Resource for Invasive Species Research.</title>
        <authorList>
            <person name="McCartney M.A."/>
            <person name="Auch B."/>
            <person name="Kono T."/>
            <person name="Mallez S."/>
            <person name="Zhang Y."/>
            <person name="Obille A."/>
            <person name="Becker A."/>
            <person name="Abrahante J.E."/>
            <person name="Garbe J."/>
            <person name="Badalamenti J.P."/>
            <person name="Herman A."/>
            <person name="Mangelson H."/>
            <person name="Liachko I."/>
            <person name="Sullivan S."/>
            <person name="Sone E.D."/>
            <person name="Koren S."/>
            <person name="Silverstein K.A.T."/>
            <person name="Beckman K.B."/>
            <person name="Gohl D.M."/>
        </authorList>
    </citation>
    <scope>NUCLEOTIDE SEQUENCE</scope>
    <source>
        <strain evidence="6">Duluth1</strain>
        <tissue evidence="6">Whole animal</tissue>
    </source>
</reference>
<dbReference type="InterPro" id="IPR009030">
    <property type="entry name" value="Growth_fac_rcpt_cys_sf"/>
</dbReference>
<gene>
    <name evidence="6" type="ORF">DPMN_152693</name>
</gene>
<dbReference type="Proteomes" id="UP000828390">
    <property type="component" value="Unassembled WGS sequence"/>
</dbReference>
<feature type="region of interest" description="Disordered" evidence="2">
    <location>
        <begin position="386"/>
        <end position="416"/>
    </location>
</feature>
<dbReference type="AlphaFoldDB" id="A0A9D4FHX1"/>
<accession>A0A9D4FHX1</accession>
<keyword evidence="3" id="KW-0812">Transmembrane</keyword>
<evidence type="ECO:0000256" key="2">
    <source>
        <dbReference type="SAM" id="MobiDB-lite"/>
    </source>
</evidence>
<proteinExistence type="predicted"/>
<dbReference type="InterPro" id="IPR000742">
    <property type="entry name" value="EGF"/>
</dbReference>
<dbReference type="PANTHER" id="PTHR24043:SF8">
    <property type="entry name" value="EGF-LIKE DOMAIN-CONTAINING PROTEIN"/>
    <property type="match status" value="1"/>
</dbReference>
<keyword evidence="7" id="KW-1185">Reference proteome</keyword>
<protein>
    <recommendedName>
        <fullName evidence="5">Laminin EGF-like domain-containing protein</fullName>
    </recommendedName>
</protein>
<comment type="caution">
    <text evidence="6">The sequence shown here is derived from an EMBL/GenBank/DDBJ whole genome shotgun (WGS) entry which is preliminary data.</text>
</comment>
<reference evidence="6" key="2">
    <citation type="submission" date="2020-11" db="EMBL/GenBank/DDBJ databases">
        <authorList>
            <person name="McCartney M.A."/>
            <person name="Auch B."/>
            <person name="Kono T."/>
            <person name="Mallez S."/>
            <person name="Becker A."/>
            <person name="Gohl D.M."/>
            <person name="Silverstein K.A.T."/>
            <person name="Koren S."/>
            <person name="Bechman K.B."/>
            <person name="Herman A."/>
            <person name="Abrahante J.E."/>
            <person name="Garbe J."/>
        </authorList>
    </citation>
    <scope>NUCLEOTIDE SEQUENCE</scope>
    <source>
        <strain evidence="6">Duluth1</strain>
        <tissue evidence="6">Whole animal</tissue>
    </source>
</reference>
<evidence type="ECO:0000256" key="3">
    <source>
        <dbReference type="SAM" id="Phobius"/>
    </source>
</evidence>
<evidence type="ECO:0000313" key="7">
    <source>
        <dbReference type="Proteomes" id="UP000828390"/>
    </source>
</evidence>
<dbReference type="InterPro" id="IPR002049">
    <property type="entry name" value="LE_dom"/>
</dbReference>
<organism evidence="6 7">
    <name type="scientific">Dreissena polymorpha</name>
    <name type="common">Zebra mussel</name>
    <name type="synonym">Mytilus polymorpha</name>
    <dbReference type="NCBI Taxonomy" id="45954"/>
    <lineage>
        <taxon>Eukaryota</taxon>
        <taxon>Metazoa</taxon>
        <taxon>Spiralia</taxon>
        <taxon>Lophotrochozoa</taxon>
        <taxon>Mollusca</taxon>
        <taxon>Bivalvia</taxon>
        <taxon>Autobranchia</taxon>
        <taxon>Heteroconchia</taxon>
        <taxon>Euheterodonta</taxon>
        <taxon>Imparidentia</taxon>
        <taxon>Neoheterodontei</taxon>
        <taxon>Myida</taxon>
        <taxon>Dreissenoidea</taxon>
        <taxon>Dreissenidae</taxon>
        <taxon>Dreissena</taxon>
    </lineage>
</organism>
<feature type="chain" id="PRO_5039468331" description="Laminin EGF-like domain-containing protein" evidence="4">
    <location>
        <begin position="22"/>
        <end position="416"/>
    </location>
</feature>
<keyword evidence="3" id="KW-1133">Transmembrane helix</keyword>
<dbReference type="InterPro" id="IPR042635">
    <property type="entry name" value="MEGF10/SREC1/2-like"/>
</dbReference>
<feature type="transmembrane region" description="Helical" evidence="3">
    <location>
        <begin position="353"/>
        <end position="378"/>
    </location>
</feature>
<feature type="domain" description="Laminin EGF-like" evidence="5">
    <location>
        <begin position="173"/>
        <end position="208"/>
    </location>
</feature>
<keyword evidence="4" id="KW-0732">Signal</keyword>
<feature type="compositionally biased region" description="Polar residues" evidence="2">
    <location>
        <begin position="390"/>
        <end position="402"/>
    </location>
</feature>
<dbReference type="GO" id="GO:0005044">
    <property type="term" value="F:scavenger receptor activity"/>
    <property type="evidence" value="ECO:0007669"/>
    <property type="project" value="InterPro"/>
</dbReference>
<dbReference type="InterPro" id="IPR006212">
    <property type="entry name" value="Furin_repeat"/>
</dbReference>
<keyword evidence="3" id="KW-0472">Membrane</keyword>
<sequence>MRLRICLIGIVAAGLHSIVQSQILTCEPGYWGYPCTPCKYEGCICSNMDNCNRCMDGYYMDMYLCRPCTERCSKCTNATICKECKPGYSGNTCKIVCSSTNCICSTSGQCDRCVEGYHNTLNNCTDKCKPNCLTCLDEDTCIVCKSGKYAKNCDLNCSRGCIGGECKFMNGTCTCAQNFIGDKCEYCAPGYYGVLCETCPLGCFDHNCNKLDGTCEANGSRTSGCKDGFWNARCTERCRDKCQFCNQTNGECLTCLTTNVYGCNCDFECSKHCLNQSCSMNGECNLGCATHFFGRKCDTPCPENCAERGLSSRCSNDNGTCMFGCRDGFIGATCAQVIAVTAEVGKDASGHTAAAIGGGVASVVIVLAIVLILMVIYIHKRRNKHDQTSDYETTQRSESGSTDIHLYSGLHGNSKK</sequence>
<dbReference type="CDD" id="cd00055">
    <property type="entry name" value="EGF_Lam"/>
    <property type="match status" value="1"/>
</dbReference>
<evidence type="ECO:0000256" key="1">
    <source>
        <dbReference type="ARBA" id="ARBA00022536"/>
    </source>
</evidence>
<dbReference type="SMART" id="SM00181">
    <property type="entry name" value="EGF"/>
    <property type="match status" value="6"/>
</dbReference>
<name>A0A9D4FHX1_DREPO</name>
<dbReference type="SMART" id="SM00261">
    <property type="entry name" value="FU"/>
    <property type="match status" value="3"/>
</dbReference>
<keyword evidence="1" id="KW-0245">EGF-like domain</keyword>
<evidence type="ECO:0000259" key="5">
    <source>
        <dbReference type="PROSITE" id="PS01248"/>
    </source>
</evidence>
<dbReference type="SUPFAM" id="SSF57184">
    <property type="entry name" value="Growth factor receptor domain"/>
    <property type="match status" value="1"/>
</dbReference>
<feature type="signal peptide" evidence="4">
    <location>
        <begin position="1"/>
        <end position="21"/>
    </location>
</feature>
<evidence type="ECO:0000313" key="6">
    <source>
        <dbReference type="EMBL" id="KAH3799090.1"/>
    </source>
</evidence>
<dbReference type="PANTHER" id="PTHR24043">
    <property type="entry name" value="SCAVENGER RECEPTOR CLASS F"/>
    <property type="match status" value="1"/>
</dbReference>
<evidence type="ECO:0000256" key="4">
    <source>
        <dbReference type="SAM" id="SignalP"/>
    </source>
</evidence>
<dbReference type="PROSITE" id="PS01248">
    <property type="entry name" value="EGF_LAM_1"/>
    <property type="match status" value="1"/>
</dbReference>